<keyword evidence="4" id="KW-1185">Reference proteome</keyword>
<dbReference type="RefSeq" id="WP_145184869.1">
    <property type="nucleotide sequence ID" value="NZ_CP036266.1"/>
</dbReference>
<sequence>MRNKHKARKYGMIWLVVLTIQLGALQAKDKTETVSNSAVSSNEKVTPQKRIQFEQDKAKAHMQELEERMFRLSRLIQEAQPEDAARLLLGLRKAREQLILDRMGEASRMLDDLKLNQASQEQKEILVLLEELKKLLLTADIGLELKLEQLRKLIDSRETLNKLIKKEELQLSHTLEQQKTQKTDSEKFKALETSERRNQKSAENLQQQLREYGAASKGICNSLSGAGKCMGGACKKLGESKPKPASQEQKKAIEQLSHADQETQKLEEQLRKEVESLVRQRVMDQLQDMIVQQKQIREVTTKLQDRVAQKQKQALAAVRRLSNSEEKIISLCSGAIELCELTRFSLVLPVALGAIREQMEFVSEGLEQGQADQEIIADQQQIEKDLQTLLDAMQEASRPVSKNGGGQCKGCQGNRNKLLAEVKMLRWMQQSVHQRTENLDRQIADKKITGDSLKDRIELLTVRQKEIDTVTGRLHSMTCPHCLGGE</sequence>
<feature type="coiled-coil region" evidence="1">
    <location>
        <begin position="249"/>
        <end position="276"/>
    </location>
</feature>
<proteinExistence type="predicted"/>
<feature type="region of interest" description="Disordered" evidence="2">
    <location>
        <begin position="175"/>
        <end position="203"/>
    </location>
</feature>
<dbReference type="Proteomes" id="UP000320421">
    <property type="component" value="Chromosome"/>
</dbReference>
<name>A0A517PNZ7_9PLAN</name>
<evidence type="ECO:0000256" key="1">
    <source>
        <dbReference type="SAM" id="Coils"/>
    </source>
</evidence>
<organism evidence="3 4">
    <name type="scientific">Gimesia chilikensis</name>
    <dbReference type="NCBI Taxonomy" id="2605989"/>
    <lineage>
        <taxon>Bacteria</taxon>
        <taxon>Pseudomonadati</taxon>
        <taxon>Planctomycetota</taxon>
        <taxon>Planctomycetia</taxon>
        <taxon>Planctomycetales</taxon>
        <taxon>Planctomycetaceae</taxon>
        <taxon>Gimesia</taxon>
    </lineage>
</organism>
<accession>A0A517PNZ7</accession>
<evidence type="ECO:0000313" key="3">
    <source>
        <dbReference type="EMBL" id="QDT21101.1"/>
    </source>
</evidence>
<keyword evidence="1" id="KW-0175">Coiled coil</keyword>
<dbReference type="OrthoDB" id="277794at2"/>
<feature type="coiled-coil region" evidence="1">
    <location>
        <begin position="48"/>
        <end position="75"/>
    </location>
</feature>
<evidence type="ECO:0000313" key="4">
    <source>
        <dbReference type="Proteomes" id="UP000320421"/>
    </source>
</evidence>
<dbReference type="EMBL" id="CP036266">
    <property type="protein sequence ID" value="QDT21101.1"/>
    <property type="molecule type" value="Genomic_DNA"/>
</dbReference>
<feature type="compositionally biased region" description="Basic and acidic residues" evidence="2">
    <location>
        <begin position="179"/>
        <end position="200"/>
    </location>
</feature>
<gene>
    <name evidence="3" type="ORF">HG66A1_28940</name>
</gene>
<dbReference type="AlphaFoldDB" id="A0A517PNZ7"/>
<evidence type="ECO:0000256" key="2">
    <source>
        <dbReference type="SAM" id="MobiDB-lite"/>
    </source>
</evidence>
<protein>
    <submittedName>
        <fullName evidence="3">Uncharacterized protein</fullName>
    </submittedName>
</protein>
<reference evidence="3 4" key="1">
    <citation type="submission" date="2019-02" db="EMBL/GenBank/DDBJ databases">
        <title>Deep-cultivation of Planctomycetes and their phenomic and genomic characterization uncovers novel biology.</title>
        <authorList>
            <person name="Wiegand S."/>
            <person name="Jogler M."/>
            <person name="Boedeker C."/>
            <person name="Pinto D."/>
            <person name="Vollmers J."/>
            <person name="Rivas-Marin E."/>
            <person name="Kohn T."/>
            <person name="Peeters S.H."/>
            <person name="Heuer A."/>
            <person name="Rast P."/>
            <person name="Oberbeckmann S."/>
            <person name="Bunk B."/>
            <person name="Jeske O."/>
            <person name="Meyerdierks A."/>
            <person name="Storesund J.E."/>
            <person name="Kallscheuer N."/>
            <person name="Luecker S."/>
            <person name="Lage O.M."/>
            <person name="Pohl T."/>
            <person name="Merkel B.J."/>
            <person name="Hornburger P."/>
            <person name="Mueller R.-W."/>
            <person name="Bruemmer F."/>
            <person name="Labrenz M."/>
            <person name="Spormann A.M."/>
            <person name="Op den Camp H."/>
            <person name="Overmann J."/>
            <person name="Amann R."/>
            <person name="Jetten M.S.M."/>
            <person name="Mascher T."/>
            <person name="Medema M.H."/>
            <person name="Devos D.P."/>
            <person name="Kaster A.-K."/>
            <person name="Ovreas L."/>
            <person name="Rohde M."/>
            <person name="Galperin M.Y."/>
            <person name="Jogler C."/>
        </authorList>
    </citation>
    <scope>NUCLEOTIDE SEQUENCE [LARGE SCALE GENOMIC DNA]</scope>
    <source>
        <strain evidence="3 4">HG66A1</strain>
    </source>
</reference>